<evidence type="ECO:0000256" key="3">
    <source>
        <dbReference type="SAM" id="SignalP"/>
    </source>
</evidence>
<reference evidence="7" key="1">
    <citation type="submission" date="2022-11" db="UniProtKB">
        <authorList>
            <consortium name="WormBaseParasite"/>
        </authorList>
    </citation>
    <scope>IDENTIFICATION</scope>
</reference>
<feature type="compositionally biased region" description="Acidic residues" evidence="2">
    <location>
        <begin position="254"/>
        <end position="263"/>
    </location>
</feature>
<feature type="domain" description="Hint" evidence="4">
    <location>
        <begin position="548"/>
        <end position="592"/>
    </location>
</feature>
<feature type="signal peptide" evidence="3">
    <location>
        <begin position="1"/>
        <end position="19"/>
    </location>
</feature>
<dbReference type="SMART" id="SM00305">
    <property type="entry name" value="HintC"/>
    <property type="match status" value="1"/>
</dbReference>
<organism evidence="6 7">
    <name type="scientific">Panagrolaimus superbus</name>
    <dbReference type="NCBI Taxonomy" id="310955"/>
    <lineage>
        <taxon>Eukaryota</taxon>
        <taxon>Metazoa</taxon>
        <taxon>Ecdysozoa</taxon>
        <taxon>Nematoda</taxon>
        <taxon>Chromadorea</taxon>
        <taxon>Rhabditida</taxon>
        <taxon>Tylenchina</taxon>
        <taxon>Panagrolaimomorpha</taxon>
        <taxon>Panagrolaimoidea</taxon>
        <taxon>Panagrolaimidae</taxon>
        <taxon>Panagrolaimus</taxon>
    </lineage>
</organism>
<feature type="compositionally biased region" description="Low complexity" evidence="2">
    <location>
        <begin position="317"/>
        <end position="333"/>
    </location>
</feature>
<evidence type="ECO:0000259" key="4">
    <source>
        <dbReference type="SMART" id="SM00305"/>
    </source>
</evidence>
<dbReference type="SMART" id="SM00306">
    <property type="entry name" value="HintN"/>
    <property type="match status" value="1"/>
</dbReference>
<evidence type="ECO:0000256" key="1">
    <source>
        <dbReference type="ARBA" id="ARBA00022473"/>
    </source>
</evidence>
<keyword evidence="3" id="KW-0732">Signal</keyword>
<dbReference type="InterPro" id="IPR036844">
    <property type="entry name" value="Hint_dom_sf"/>
</dbReference>
<feature type="domain" description="Hint" evidence="5">
    <location>
        <begin position="452"/>
        <end position="546"/>
    </location>
</feature>
<dbReference type="PANTHER" id="PTHR46706">
    <property type="entry name" value="PROTEIN QUA-1-RELATED"/>
    <property type="match status" value="1"/>
</dbReference>
<sequence>MSFHLFIYCLLFFLKIIESSFCGTNALPSSFEITETNYFILGCSQPSCLNWPKSNIADGHFYENRDQTYNGQLNKTLNTAMLNLATCEKSYKSSKCVGDGEFVGGIKSISNNSDYLNVICCKHEALKASKFLDIYDVEIGQAVKGGEVKVNERLVAFDYISNIVKLVTDRSIIYKVFINRFPCKSSRSILNSAKLHPFKIKSLLKFNTTRLFQAPLLTVGSDDTSDHSVALDDCEDDGTSAVKYDACQAPSTSSEEDIDDEFEGANVVQNRGRRSHRITTNSMVMRIIQTKRLYQASLLTVDNNDDIDGSGQDPETSDNPSNPSNPQMPNPSNGMPRTSTIPRDTSVSLSDCDEINNSFEFDDCDRFEEIDEDIITPVPPLPNILQNPPVFQLPQNPLNPFQAPFQNNFDASLLNPPPRDPSILRVPEITPPPITPPPITPPPITPPPPMMMQCFSGDTMVKLFDNKEIRLDELSVDDWVLSAGDNRIGFSTIVSWLHKMPTEVATFLKFTLENGIDIANMTTYQFLYEKIQAEKVQLSDCLLSMNDDTKFVPTRVYKIEKIQEMGIYAPLTDNGNIIVNSIFASCYSEIDDELFQFTLPVINQYFKAMVDTLKIFYDVIFQINSSETDLIPGIQSFVEIVKTLL</sequence>
<protein>
    <submittedName>
        <fullName evidence="7">Uncharacterized protein</fullName>
    </submittedName>
</protein>
<evidence type="ECO:0000259" key="5">
    <source>
        <dbReference type="SMART" id="SM00306"/>
    </source>
</evidence>
<dbReference type="Gene3D" id="2.170.16.10">
    <property type="entry name" value="Hedgehog/Intein (Hint) domain"/>
    <property type="match status" value="1"/>
</dbReference>
<dbReference type="Pfam" id="PF01079">
    <property type="entry name" value="Hint"/>
    <property type="match status" value="1"/>
</dbReference>
<dbReference type="AlphaFoldDB" id="A0A914YXI7"/>
<evidence type="ECO:0000313" key="7">
    <source>
        <dbReference type="WBParaSite" id="PSU_v2.g2803.t1"/>
    </source>
</evidence>
<dbReference type="InterPro" id="IPR003587">
    <property type="entry name" value="Hint_dom_N"/>
</dbReference>
<keyword evidence="1" id="KW-0217">Developmental protein</keyword>
<feature type="chain" id="PRO_5037250841" evidence="3">
    <location>
        <begin position="20"/>
        <end position="645"/>
    </location>
</feature>
<dbReference type="Proteomes" id="UP000887577">
    <property type="component" value="Unplaced"/>
</dbReference>
<dbReference type="WBParaSite" id="PSU_v2.g2803.t1">
    <property type="protein sequence ID" value="PSU_v2.g2803.t1"/>
    <property type="gene ID" value="PSU_v2.g2803"/>
</dbReference>
<feature type="region of interest" description="Disordered" evidence="2">
    <location>
        <begin position="302"/>
        <end position="351"/>
    </location>
</feature>
<dbReference type="GO" id="GO:0016540">
    <property type="term" value="P:protein autoprocessing"/>
    <property type="evidence" value="ECO:0007669"/>
    <property type="project" value="InterPro"/>
</dbReference>
<evidence type="ECO:0000256" key="2">
    <source>
        <dbReference type="SAM" id="MobiDB-lite"/>
    </source>
</evidence>
<dbReference type="InterPro" id="IPR052140">
    <property type="entry name" value="Dev_Signal_Hedgehog-like"/>
</dbReference>
<accession>A0A914YXI7</accession>
<dbReference type="InterPro" id="IPR003586">
    <property type="entry name" value="Hint_dom_C"/>
</dbReference>
<feature type="compositionally biased region" description="Polar residues" evidence="2">
    <location>
        <begin position="335"/>
        <end position="351"/>
    </location>
</feature>
<evidence type="ECO:0000313" key="6">
    <source>
        <dbReference type="Proteomes" id="UP000887577"/>
    </source>
</evidence>
<dbReference type="SUPFAM" id="SSF51294">
    <property type="entry name" value="Hedgehog/intein (Hint) domain"/>
    <property type="match status" value="1"/>
</dbReference>
<feature type="region of interest" description="Disordered" evidence="2">
    <location>
        <begin position="245"/>
        <end position="269"/>
    </location>
</feature>
<dbReference type="CDD" id="cd00081">
    <property type="entry name" value="Hint"/>
    <property type="match status" value="1"/>
</dbReference>
<proteinExistence type="predicted"/>
<name>A0A914YXI7_9BILA</name>
<dbReference type="PANTHER" id="PTHR46706:SF12">
    <property type="entry name" value="PROTEIN QUA-1-RELATED"/>
    <property type="match status" value="1"/>
</dbReference>
<dbReference type="InterPro" id="IPR001767">
    <property type="entry name" value="Hedgehog_Hint"/>
</dbReference>
<keyword evidence="6" id="KW-1185">Reference proteome</keyword>